<evidence type="ECO:0000256" key="1">
    <source>
        <dbReference type="ARBA" id="ARBA00022741"/>
    </source>
</evidence>
<keyword evidence="2 4" id="KW-0067">ATP-binding</keyword>
<organism evidence="4 5">
    <name type="scientific">Pseudonocardia aurantiaca</name>
    <dbReference type="NCBI Taxonomy" id="75290"/>
    <lineage>
        <taxon>Bacteria</taxon>
        <taxon>Bacillati</taxon>
        <taxon>Actinomycetota</taxon>
        <taxon>Actinomycetes</taxon>
        <taxon>Pseudonocardiales</taxon>
        <taxon>Pseudonocardiaceae</taxon>
        <taxon>Pseudonocardia</taxon>
    </lineage>
</organism>
<protein>
    <submittedName>
        <fullName evidence="4">ATP-binding cassette domain-containing protein</fullName>
    </submittedName>
</protein>
<dbReference type="Gene3D" id="3.40.50.300">
    <property type="entry name" value="P-loop containing nucleotide triphosphate hydrolases"/>
    <property type="match status" value="1"/>
</dbReference>
<dbReference type="CDD" id="cd03216">
    <property type="entry name" value="ABC_Carb_Monos_I"/>
    <property type="match status" value="1"/>
</dbReference>
<evidence type="ECO:0000259" key="3">
    <source>
        <dbReference type="PROSITE" id="PS50893"/>
    </source>
</evidence>
<dbReference type="PANTHER" id="PTHR43790">
    <property type="entry name" value="CARBOHYDRATE TRANSPORT ATP-BINDING PROTEIN MG119-RELATED"/>
    <property type="match status" value="1"/>
</dbReference>
<gene>
    <name evidence="4" type="ORF">ACFSCY_04470</name>
</gene>
<proteinExistence type="predicted"/>
<dbReference type="Proteomes" id="UP001597145">
    <property type="component" value="Unassembled WGS sequence"/>
</dbReference>
<dbReference type="PROSITE" id="PS50893">
    <property type="entry name" value="ABC_TRANSPORTER_2"/>
    <property type="match status" value="1"/>
</dbReference>
<sequence>MTTTADSTTDSATGLRVEGLYKSYAGVHALADVGFALQPGQVTALVGDNGAGKSTLVKCLSGLVQPDEGQIIVDGRPAAMHSPRDAAALGIETVHQDLALVQHSTVAQNLYLNREIRTKIPVLRQLGWLDHRAMQRRTEEILRELGIRVPSAKARVRDLSGGQRQCIAIGRAVGWSQRIVLLDEPTAALGVAQTALVLELVRKLADRGVAVLVITHNMEHVMQVCDQVLVLRLGRLVADRAVSELDSTALVEYITGLRSDFATTTNGGDRAEPAVGGERA</sequence>
<name>A0ABW4FFF1_9PSEU</name>
<comment type="caution">
    <text evidence="4">The sequence shown here is derived from an EMBL/GenBank/DDBJ whole genome shotgun (WGS) entry which is preliminary data.</text>
</comment>
<dbReference type="InterPro" id="IPR003439">
    <property type="entry name" value="ABC_transporter-like_ATP-bd"/>
</dbReference>
<dbReference type="SMART" id="SM00382">
    <property type="entry name" value="AAA"/>
    <property type="match status" value="1"/>
</dbReference>
<evidence type="ECO:0000313" key="4">
    <source>
        <dbReference type="EMBL" id="MFD1528689.1"/>
    </source>
</evidence>
<feature type="domain" description="ABC transporter" evidence="3">
    <location>
        <begin position="15"/>
        <end position="258"/>
    </location>
</feature>
<dbReference type="PROSITE" id="PS00211">
    <property type="entry name" value="ABC_TRANSPORTER_1"/>
    <property type="match status" value="1"/>
</dbReference>
<dbReference type="InterPro" id="IPR017871">
    <property type="entry name" value="ABC_transporter-like_CS"/>
</dbReference>
<accession>A0ABW4FFF1</accession>
<dbReference type="SUPFAM" id="SSF52540">
    <property type="entry name" value="P-loop containing nucleoside triphosphate hydrolases"/>
    <property type="match status" value="1"/>
</dbReference>
<dbReference type="InterPro" id="IPR027417">
    <property type="entry name" value="P-loop_NTPase"/>
</dbReference>
<dbReference type="RefSeq" id="WP_343969972.1">
    <property type="nucleotide sequence ID" value="NZ_BAAAJG010000001.1"/>
</dbReference>
<dbReference type="Pfam" id="PF00005">
    <property type="entry name" value="ABC_tran"/>
    <property type="match status" value="1"/>
</dbReference>
<dbReference type="GO" id="GO:0005524">
    <property type="term" value="F:ATP binding"/>
    <property type="evidence" value="ECO:0007669"/>
    <property type="project" value="UniProtKB-KW"/>
</dbReference>
<dbReference type="EMBL" id="JBHUCP010000003">
    <property type="protein sequence ID" value="MFD1528689.1"/>
    <property type="molecule type" value="Genomic_DNA"/>
</dbReference>
<keyword evidence="1" id="KW-0547">Nucleotide-binding</keyword>
<reference evidence="5" key="1">
    <citation type="journal article" date="2019" name="Int. J. Syst. Evol. Microbiol.">
        <title>The Global Catalogue of Microorganisms (GCM) 10K type strain sequencing project: providing services to taxonomists for standard genome sequencing and annotation.</title>
        <authorList>
            <consortium name="The Broad Institute Genomics Platform"/>
            <consortium name="The Broad Institute Genome Sequencing Center for Infectious Disease"/>
            <person name="Wu L."/>
            <person name="Ma J."/>
        </authorList>
    </citation>
    <scope>NUCLEOTIDE SEQUENCE [LARGE SCALE GENOMIC DNA]</scope>
    <source>
        <strain evidence="5">JCM 12165</strain>
    </source>
</reference>
<dbReference type="InterPro" id="IPR003593">
    <property type="entry name" value="AAA+_ATPase"/>
</dbReference>
<dbReference type="PANTHER" id="PTHR43790:SF8">
    <property type="entry name" value="SUGAR ABC TRANSPORTER ATP-BINDING PROTEIN"/>
    <property type="match status" value="1"/>
</dbReference>
<evidence type="ECO:0000313" key="5">
    <source>
        <dbReference type="Proteomes" id="UP001597145"/>
    </source>
</evidence>
<dbReference type="InterPro" id="IPR050107">
    <property type="entry name" value="ABC_carbohydrate_import_ATPase"/>
</dbReference>
<keyword evidence="5" id="KW-1185">Reference proteome</keyword>
<evidence type="ECO:0000256" key="2">
    <source>
        <dbReference type="ARBA" id="ARBA00022840"/>
    </source>
</evidence>